<evidence type="ECO:0000313" key="2">
    <source>
        <dbReference type="EMBL" id="AIQ89043.1"/>
    </source>
</evidence>
<dbReference type="Proteomes" id="UP000029492">
    <property type="component" value="Chromosome"/>
</dbReference>
<evidence type="ECO:0000313" key="3">
    <source>
        <dbReference type="Proteomes" id="UP000029492"/>
    </source>
</evidence>
<dbReference type="HOGENOM" id="CLU_2844865_0_0_5"/>
<keyword evidence="3" id="KW-1185">Reference proteome</keyword>
<evidence type="ECO:0000256" key="1">
    <source>
        <dbReference type="SAM" id="MobiDB-lite"/>
    </source>
</evidence>
<protein>
    <submittedName>
        <fullName evidence="2">Protein of unassigned function</fullName>
    </submittedName>
</protein>
<sequence>MRRRTVPRSGQAPSPGGSPRAVPGHRAAQPRPADRAGAAVRVMMQEAAALTRRRPSAAAALSAPA</sequence>
<accession>A0A089NT84</accession>
<dbReference type="EMBL" id="CP003811">
    <property type="protein sequence ID" value="AIQ89043.1"/>
    <property type="molecule type" value="Genomic_DNA"/>
</dbReference>
<name>A0A089NT84_9HYPH</name>
<dbReference type="AlphaFoldDB" id="A0A089NT84"/>
<dbReference type="KEGG" id="mor:MOC_1288"/>
<reference evidence="2 3" key="1">
    <citation type="journal article" date="2014" name="PLoS ONE">
        <title>Genome Information of Methylobacterium oryzae, a Plant-Probiotic Methylotroph in the Phyllosphere.</title>
        <authorList>
            <person name="Kwak M.J."/>
            <person name="Jeong H."/>
            <person name="Madhaiyan M."/>
            <person name="Lee Y."/>
            <person name="Sa T.M."/>
            <person name="Oh T.K."/>
            <person name="Kim J.F."/>
        </authorList>
    </citation>
    <scope>NUCLEOTIDE SEQUENCE [LARGE SCALE GENOMIC DNA]</scope>
    <source>
        <strain evidence="2 3">CBMB20</strain>
    </source>
</reference>
<gene>
    <name evidence="2" type="ORF">MOC_1288</name>
</gene>
<proteinExistence type="predicted"/>
<feature type="region of interest" description="Disordered" evidence="1">
    <location>
        <begin position="1"/>
        <end position="36"/>
    </location>
</feature>
<organism evidence="2 3">
    <name type="scientific">Methylobacterium oryzae CBMB20</name>
    <dbReference type="NCBI Taxonomy" id="693986"/>
    <lineage>
        <taxon>Bacteria</taxon>
        <taxon>Pseudomonadati</taxon>
        <taxon>Pseudomonadota</taxon>
        <taxon>Alphaproteobacteria</taxon>
        <taxon>Hyphomicrobiales</taxon>
        <taxon>Methylobacteriaceae</taxon>
        <taxon>Methylobacterium</taxon>
    </lineage>
</organism>